<dbReference type="PROSITE" id="PS50888">
    <property type="entry name" value="BHLH"/>
    <property type="match status" value="1"/>
</dbReference>
<keyword evidence="4" id="KW-1185">Reference proteome</keyword>
<feature type="domain" description="BHLH" evidence="2">
    <location>
        <begin position="200"/>
        <end position="265"/>
    </location>
</feature>
<dbReference type="InterPro" id="IPR036638">
    <property type="entry name" value="HLH_DNA-bd_sf"/>
</dbReference>
<dbReference type="GO" id="GO:0003677">
    <property type="term" value="F:DNA binding"/>
    <property type="evidence" value="ECO:0007669"/>
    <property type="project" value="UniProtKB-KW"/>
</dbReference>
<protein>
    <submittedName>
        <fullName evidence="3">Helix-loop-helix DNA-binding protein</fullName>
    </submittedName>
</protein>
<evidence type="ECO:0000256" key="1">
    <source>
        <dbReference type="SAM" id="MobiDB-lite"/>
    </source>
</evidence>
<gene>
    <name evidence="3" type="ORF">MGU_08391</name>
</gene>
<feature type="compositionally biased region" description="Low complexity" evidence="1">
    <location>
        <begin position="123"/>
        <end position="160"/>
    </location>
</feature>
<evidence type="ECO:0000259" key="2">
    <source>
        <dbReference type="PROSITE" id="PS50888"/>
    </source>
</evidence>
<dbReference type="Proteomes" id="UP000031192">
    <property type="component" value="Unassembled WGS sequence"/>
</dbReference>
<dbReference type="AlphaFoldDB" id="A0A0B4HXS0"/>
<dbReference type="SUPFAM" id="SSF47459">
    <property type="entry name" value="HLH, helix-loop-helix DNA-binding domain"/>
    <property type="match status" value="1"/>
</dbReference>
<dbReference type="HOGENOM" id="CLU_1038582_0_0_1"/>
<proteinExistence type="predicted"/>
<keyword evidence="3" id="KW-0238">DNA-binding</keyword>
<feature type="region of interest" description="Disordered" evidence="1">
    <location>
        <begin position="118"/>
        <end position="182"/>
    </location>
</feature>
<dbReference type="EMBL" id="AZNH01000042">
    <property type="protein sequence ID" value="KID84429.1"/>
    <property type="molecule type" value="Genomic_DNA"/>
</dbReference>
<dbReference type="Gene3D" id="4.10.280.10">
    <property type="entry name" value="Helix-loop-helix DNA-binding domain"/>
    <property type="match status" value="1"/>
</dbReference>
<sequence>MLLLDKLDESNLVLEEFHRTSEDTFAVTPGLDSGLMSDYPPFSYLQIHGATLWDLQHAFGPYTPPSSSEFSQDADECVDTPYHPLPSDSAVGECQVMPTIDLSDFIRPNNAESIASTSCKTTLLQPSLEPSSPSDDPSQYSDSLKGDSASPTAAAESSPTGDTKPVKCRKRRPTQTAKLDDTIICAHDSPAAQKKDRKAHVRGCHNQVEKNYRNRLNNDFQLLFNALSEYTDSRGLAYMGFTEGGVRNHSKGSILRLARRRLLALQTENAFIASQLKTIRRNWREGRMGQGVKPLGENGM</sequence>
<organism evidence="3 4">
    <name type="scientific">Metarhizium guizhouense (strain ARSEF 977)</name>
    <dbReference type="NCBI Taxonomy" id="1276136"/>
    <lineage>
        <taxon>Eukaryota</taxon>
        <taxon>Fungi</taxon>
        <taxon>Dikarya</taxon>
        <taxon>Ascomycota</taxon>
        <taxon>Pezizomycotina</taxon>
        <taxon>Sordariomycetes</taxon>
        <taxon>Hypocreomycetidae</taxon>
        <taxon>Hypocreales</taxon>
        <taxon>Clavicipitaceae</taxon>
        <taxon>Metarhizium</taxon>
    </lineage>
</organism>
<evidence type="ECO:0000313" key="4">
    <source>
        <dbReference type="Proteomes" id="UP000031192"/>
    </source>
</evidence>
<accession>A0A0B4HXS0</accession>
<name>A0A0B4HXS0_METGA</name>
<dbReference type="Pfam" id="PF00010">
    <property type="entry name" value="HLH"/>
    <property type="match status" value="1"/>
</dbReference>
<reference evidence="3 4" key="1">
    <citation type="journal article" date="2014" name="Proc. Natl. Acad. Sci. U.S.A.">
        <title>Trajectory and genomic determinants of fungal-pathogen speciation and host adaptation.</title>
        <authorList>
            <person name="Hu X."/>
            <person name="Xiao G."/>
            <person name="Zheng P."/>
            <person name="Shang Y."/>
            <person name="Su Y."/>
            <person name="Zhang X."/>
            <person name="Liu X."/>
            <person name="Zhan S."/>
            <person name="St Leger R.J."/>
            <person name="Wang C."/>
        </authorList>
    </citation>
    <scope>NUCLEOTIDE SEQUENCE [LARGE SCALE GENOMIC DNA]</scope>
    <source>
        <strain evidence="3 4">ARSEF 977</strain>
    </source>
</reference>
<comment type="caution">
    <text evidence="3">The sequence shown here is derived from an EMBL/GenBank/DDBJ whole genome shotgun (WGS) entry which is preliminary data.</text>
</comment>
<evidence type="ECO:0000313" key="3">
    <source>
        <dbReference type="EMBL" id="KID84429.1"/>
    </source>
</evidence>
<dbReference type="InterPro" id="IPR011598">
    <property type="entry name" value="bHLH_dom"/>
</dbReference>
<dbReference type="GO" id="GO:0046983">
    <property type="term" value="F:protein dimerization activity"/>
    <property type="evidence" value="ECO:0007669"/>
    <property type="project" value="InterPro"/>
</dbReference>